<reference evidence="3" key="1">
    <citation type="submission" date="2021-01" db="EMBL/GenBank/DDBJ databases">
        <title>Whole genome shotgun sequence of Actinoplanes ferrugineus NBRC 15555.</title>
        <authorList>
            <person name="Komaki H."/>
            <person name="Tamura T."/>
        </authorList>
    </citation>
    <scope>NUCLEOTIDE SEQUENCE</scope>
    <source>
        <strain evidence="3">NBRC 15555</strain>
    </source>
</reference>
<feature type="region of interest" description="Disordered" evidence="1">
    <location>
        <begin position="1"/>
        <end position="23"/>
    </location>
</feature>
<evidence type="ECO:0000256" key="2">
    <source>
        <dbReference type="SAM" id="Phobius"/>
    </source>
</evidence>
<accession>A0A919J1Q5</accession>
<protein>
    <submittedName>
        <fullName evidence="3">Uncharacterized protein</fullName>
    </submittedName>
</protein>
<dbReference type="AlphaFoldDB" id="A0A919J1Q5"/>
<comment type="caution">
    <text evidence="3">The sequence shown here is derived from an EMBL/GenBank/DDBJ whole genome shotgun (WGS) entry which is preliminary data.</text>
</comment>
<evidence type="ECO:0000313" key="4">
    <source>
        <dbReference type="Proteomes" id="UP000598174"/>
    </source>
</evidence>
<dbReference type="EMBL" id="BOMM01000028">
    <property type="protein sequence ID" value="GIE11323.1"/>
    <property type="molecule type" value="Genomic_DNA"/>
</dbReference>
<evidence type="ECO:0000313" key="3">
    <source>
        <dbReference type="EMBL" id="GIE11323.1"/>
    </source>
</evidence>
<keyword evidence="2" id="KW-1133">Transmembrane helix</keyword>
<keyword evidence="4" id="KW-1185">Reference proteome</keyword>
<proteinExistence type="predicted"/>
<organism evidence="3 4">
    <name type="scientific">Paractinoplanes ferrugineus</name>
    <dbReference type="NCBI Taxonomy" id="113564"/>
    <lineage>
        <taxon>Bacteria</taxon>
        <taxon>Bacillati</taxon>
        <taxon>Actinomycetota</taxon>
        <taxon>Actinomycetes</taxon>
        <taxon>Micromonosporales</taxon>
        <taxon>Micromonosporaceae</taxon>
        <taxon>Paractinoplanes</taxon>
    </lineage>
</organism>
<evidence type="ECO:0000256" key="1">
    <source>
        <dbReference type="SAM" id="MobiDB-lite"/>
    </source>
</evidence>
<dbReference type="Proteomes" id="UP000598174">
    <property type="component" value="Unassembled WGS sequence"/>
</dbReference>
<keyword evidence="2" id="KW-0812">Transmembrane</keyword>
<feature type="transmembrane region" description="Helical" evidence="2">
    <location>
        <begin position="43"/>
        <end position="61"/>
    </location>
</feature>
<sequence length="64" mass="6892">MGGLRPAPERSTGTPIGGTIEIPAPDDRWSGMRDLLERRGMDMALIAGLMIFYGLFIGVALSRS</sequence>
<keyword evidence="2" id="KW-0472">Membrane</keyword>
<name>A0A919J1Q5_9ACTN</name>
<gene>
    <name evidence="3" type="ORF">Afe05nite_31630</name>
</gene>